<comment type="similarity">
    <text evidence="9">Belongs to the G-protein coupled receptor 1 family.</text>
</comment>
<keyword evidence="6 11" id="KW-0472">Membrane</keyword>
<reference evidence="15" key="2">
    <citation type="submission" date="2019-11" db="UniProtKB">
        <authorList>
            <consortium name="WormBaseParasite"/>
        </authorList>
    </citation>
    <scope>IDENTIFICATION</scope>
</reference>
<evidence type="ECO:0000256" key="4">
    <source>
        <dbReference type="ARBA" id="ARBA00022989"/>
    </source>
</evidence>
<dbReference type="GO" id="GO:0005886">
    <property type="term" value="C:plasma membrane"/>
    <property type="evidence" value="ECO:0007669"/>
    <property type="project" value="UniProtKB-SubCell"/>
</dbReference>
<evidence type="ECO:0000259" key="12">
    <source>
        <dbReference type="PROSITE" id="PS50262"/>
    </source>
</evidence>
<dbReference type="InterPro" id="IPR017452">
    <property type="entry name" value="GPCR_Rhodpsn_7TM"/>
</dbReference>
<keyword evidence="8 9" id="KW-0807">Transducer</keyword>
<dbReference type="Pfam" id="PF00001">
    <property type="entry name" value="7tm_1"/>
    <property type="match status" value="1"/>
</dbReference>
<organism evidence="15">
    <name type="scientific">Mesocestoides corti</name>
    <name type="common">Flatworm</name>
    <dbReference type="NCBI Taxonomy" id="53468"/>
    <lineage>
        <taxon>Eukaryota</taxon>
        <taxon>Metazoa</taxon>
        <taxon>Spiralia</taxon>
        <taxon>Lophotrochozoa</taxon>
        <taxon>Platyhelminthes</taxon>
        <taxon>Cestoda</taxon>
        <taxon>Eucestoda</taxon>
        <taxon>Cyclophyllidea</taxon>
        <taxon>Mesocestoididae</taxon>
        <taxon>Mesocestoides</taxon>
    </lineage>
</organism>
<evidence type="ECO:0000256" key="7">
    <source>
        <dbReference type="ARBA" id="ARBA00023170"/>
    </source>
</evidence>
<dbReference type="PANTHER" id="PTHR24230:SF158">
    <property type="entry name" value="G-PROTEIN COUPLED RECEPTORS FAMILY 1 PROFILE DOMAIN-CONTAINING PROTEIN"/>
    <property type="match status" value="1"/>
</dbReference>
<sequence length="442" mass="49093">MKALSTLRIIPMNNTPSNSAIFSDDEVARAVAVMAAVIVIGCIGNTLVIVVLCLKNSSTNSRWNRYRRRQQNGDADTSTFGRDKTLDFFILVLAGSDLLVCVIIIPSTITMELYQFRISIDILCKLFYIMFVTNTTFSSLLISAVALDRYLFICHSLKQILTLLRAKILVSTLAIFSLCVGIAAGCVVGVKSIQANNSGISNPQNYICEENEYVRGISELQKTVSQIIKYINHACYLACILIVLILYSCVFRAIVSSRSRRDKLAVQQRQQQNGSDSSEQRKPENARPSRQLMVSFSTKIIQKAQFTLQNLRSALMLFIIALVYILTFVPALVIANGWAHQNLVLFYLYYVNSAANPCIYAIFTPSFRQFVATIFRDCFCDGKMRQSSSSGAAAIRTGSLMFQKMGKKGKSIEDAYPFVSREERMASAALPSMDSNAPASDS</sequence>
<feature type="transmembrane region" description="Helical" evidence="11">
    <location>
        <begin position="168"/>
        <end position="190"/>
    </location>
</feature>
<dbReference type="EMBL" id="UXSR01005197">
    <property type="protein sequence ID" value="VDD79479.1"/>
    <property type="molecule type" value="Genomic_DNA"/>
</dbReference>
<accession>A0A0R3UEN1</accession>
<feature type="domain" description="G-protein coupled receptors family 1 profile" evidence="12">
    <location>
        <begin position="44"/>
        <end position="360"/>
    </location>
</feature>
<evidence type="ECO:0000256" key="1">
    <source>
        <dbReference type="ARBA" id="ARBA00004651"/>
    </source>
</evidence>
<dbReference type="SUPFAM" id="SSF81321">
    <property type="entry name" value="Family A G protein-coupled receptor-like"/>
    <property type="match status" value="1"/>
</dbReference>
<dbReference type="Proteomes" id="UP000267029">
    <property type="component" value="Unassembled WGS sequence"/>
</dbReference>
<comment type="subcellular location">
    <subcellularLocation>
        <location evidence="1">Cell membrane</location>
        <topology evidence="1">Multi-pass membrane protein</topology>
    </subcellularLocation>
</comment>
<dbReference type="Gene3D" id="1.20.1070.10">
    <property type="entry name" value="Rhodopsin 7-helix transmembrane proteins"/>
    <property type="match status" value="1"/>
</dbReference>
<evidence type="ECO:0000256" key="8">
    <source>
        <dbReference type="ARBA" id="ARBA00023224"/>
    </source>
</evidence>
<dbReference type="GO" id="GO:0007218">
    <property type="term" value="P:neuropeptide signaling pathway"/>
    <property type="evidence" value="ECO:0007669"/>
    <property type="project" value="TreeGrafter"/>
</dbReference>
<evidence type="ECO:0000256" key="3">
    <source>
        <dbReference type="ARBA" id="ARBA00022692"/>
    </source>
</evidence>
<keyword evidence="5 9" id="KW-0297">G-protein coupled receptor</keyword>
<evidence type="ECO:0000313" key="13">
    <source>
        <dbReference type="EMBL" id="VDD79479.1"/>
    </source>
</evidence>
<keyword evidence="7 9" id="KW-0675">Receptor</keyword>
<evidence type="ECO:0000256" key="5">
    <source>
        <dbReference type="ARBA" id="ARBA00023040"/>
    </source>
</evidence>
<feature type="transmembrane region" description="Helical" evidence="11">
    <location>
        <begin position="315"/>
        <end position="338"/>
    </location>
</feature>
<dbReference type="WBParaSite" id="MCU_000497-RA">
    <property type="protein sequence ID" value="MCU_000497-RA"/>
    <property type="gene ID" value="MCU_000497"/>
</dbReference>
<keyword evidence="3 9" id="KW-0812">Transmembrane</keyword>
<proteinExistence type="inferred from homology"/>
<dbReference type="AlphaFoldDB" id="A0A0R3UEN1"/>
<evidence type="ECO:0000256" key="10">
    <source>
        <dbReference type="SAM" id="MobiDB-lite"/>
    </source>
</evidence>
<dbReference type="CDD" id="cd00637">
    <property type="entry name" value="7tm_classA_rhodopsin-like"/>
    <property type="match status" value="1"/>
</dbReference>
<feature type="transmembrane region" description="Helical" evidence="11">
    <location>
        <begin position="88"/>
        <end position="106"/>
    </location>
</feature>
<feature type="transmembrane region" description="Helical" evidence="11">
    <location>
        <begin position="230"/>
        <end position="255"/>
    </location>
</feature>
<reference evidence="13 14" key="1">
    <citation type="submission" date="2018-10" db="EMBL/GenBank/DDBJ databases">
        <authorList>
            <consortium name="Pathogen Informatics"/>
        </authorList>
    </citation>
    <scope>NUCLEOTIDE SEQUENCE [LARGE SCALE GENOMIC DNA]</scope>
</reference>
<feature type="transmembrane region" description="Helical" evidence="11">
    <location>
        <begin position="30"/>
        <end position="54"/>
    </location>
</feature>
<feature type="region of interest" description="Disordered" evidence="10">
    <location>
        <begin position="266"/>
        <end position="289"/>
    </location>
</feature>
<evidence type="ECO:0000313" key="14">
    <source>
        <dbReference type="Proteomes" id="UP000267029"/>
    </source>
</evidence>
<dbReference type="PROSITE" id="PS00237">
    <property type="entry name" value="G_PROTEIN_RECEP_F1_1"/>
    <property type="match status" value="1"/>
</dbReference>
<dbReference type="OrthoDB" id="6076970at2759"/>
<evidence type="ECO:0000256" key="6">
    <source>
        <dbReference type="ARBA" id="ARBA00023136"/>
    </source>
</evidence>
<dbReference type="PRINTS" id="PR00237">
    <property type="entry name" value="GPCRRHODOPSN"/>
</dbReference>
<feature type="transmembrane region" description="Helical" evidence="11">
    <location>
        <begin position="126"/>
        <end position="147"/>
    </location>
</feature>
<dbReference type="STRING" id="53468.A0A0R3UEN1"/>
<dbReference type="PANTHER" id="PTHR24230">
    <property type="entry name" value="G-PROTEIN COUPLED RECEPTOR"/>
    <property type="match status" value="1"/>
</dbReference>
<evidence type="ECO:0000313" key="15">
    <source>
        <dbReference type="WBParaSite" id="MCU_000497-RA"/>
    </source>
</evidence>
<keyword evidence="14" id="KW-1185">Reference proteome</keyword>
<gene>
    <name evidence="13" type="ORF">MCOS_LOCUS5482</name>
</gene>
<keyword evidence="2" id="KW-1003">Cell membrane</keyword>
<evidence type="ECO:0000256" key="11">
    <source>
        <dbReference type="SAM" id="Phobius"/>
    </source>
</evidence>
<feature type="compositionally biased region" description="Polar residues" evidence="10">
    <location>
        <begin position="267"/>
        <end position="277"/>
    </location>
</feature>
<keyword evidence="4 11" id="KW-1133">Transmembrane helix</keyword>
<dbReference type="InterPro" id="IPR000276">
    <property type="entry name" value="GPCR_Rhodpsn"/>
</dbReference>
<protein>
    <submittedName>
        <fullName evidence="15">G_PROTEIN_RECEP_F1_2 domain-containing protein</fullName>
    </submittedName>
</protein>
<feature type="compositionally biased region" description="Basic and acidic residues" evidence="10">
    <location>
        <begin position="278"/>
        <end position="287"/>
    </location>
</feature>
<evidence type="ECO:0000256" key="9">
    <source>
        <dbReference type="RuleBase" id="RU000688"/>
    </source>
</evidence>
<dbReference type="GO" id="GO:0008528">
    <property type="term" value="F:G protein-coupled peptide receptor activity"/>
    <property type="evidence" value="ECO:0007669"/>
    <property type="project" value="TreeGrafter"/>
</dbReference>
<dbReference type="PROSITE" id="PS50262">
    <property type="entry name" value="G_PROTEIN_RECEP_F1_2"/>
    <property type="match status" value="1"/>
</dbReference>
<name>A0A0R3UEN1_MESCO</name>
<evidence type="ECO:0000256" key="2">
    <source>
        <dbReference type="ARBA" id="ARBA00022475"/>
    </source>
</evidence>
<feature type="transmembrane region" description="Helical" evidence="11">
    <location>
        <begin position="344"/>
        <end position="363"/>
    </location>
</feature>